<evidence type="ECO:0000259" key="1">
    <source>
        <dbReference type="Pfam" id="PF13409"/>
    </source>
</evidence>
<evidence type="ECO:0000313" key="3">
    <source>
        <dbReference type="Proteomes" id="UP000704712"/>
    </source>
</evidence>
<dbReference type="InterPro" id="IPR004045">
    <property type="entry name" value="Glutathione_S-Trfase_N"/>
</dbReference>
<accession>A0A8S9UDT8</accession>
<dbReference type="PANTHER" id="PTHR32419">
    <property type="entry name" value="GLUTATHIONYL-HYDROQUINONE REDUCTASE"/>
    <property type="match status" value="1"/>
</dbReference>
<name>A0A8S9UDT8_PHYIN</name>
<dbReference type="SUPFAM" id="SSF52833">
    <property type="entry name" value="Thioredoxin-like"/>
    <property type="match status" value="1"/>
</dbReference>
<evidence type="ECO:0000313" key="2">
    <source>
        <dbReference type="EMBL" id="KAF4138776.1"/>
    </source>
</evidence>
<dbReference type="EMBL" id="JAACNO010001630">
    <property type="protein sequence ID" value="KAF4138776.1"/>
    <property type="molecule type" value="Genomic_DNA"/>
</dbReference>
<feature type="domain" description="GST N-terminal" evidence="1">
    <location>
        <begin position="64"/>
        <end position="182"/>
    </location>
</feature>
<dbReference type="PANTHER" id="PTHR32419:SF6">
    <property type="entry name" value="GLUTATHIONE S-TRANSFERASE OMEGA-LIKE 1-RELATED"/>
    <property type="match status" value="1"/>
</dbReference>
<reference evidence="2" key="1">
    <citation type="submission" date="2020-03" db="EMBL/GenBank/DDBJ databases">
        <title>Hybrid Assembly of Korean Phytophthora infestans isolates.</title>
        <authorList>
            <person name="Prokchorchik M."/>
            <person name="Lee Y."/>
            <person name="Seo J."/>
            <person name="Cho J.-H."/>
            <person name="Park Y.-E."/>
            <person name="Jang D.-C."/>
            <person name="Im J.-S."/>
            <person name="Choi J.-G."/>
            <person name="Park H.-J."/>
            <person name="Lee G.-B."/>
            <person name="Lee Y.-G."/>
            <person name="Hong S.-Y."/>
            <person name="Cho K."/>
            <person name="Sohn K.H."/>
        </authorList>
    </citation>
    <scope>NUCLEOTIDE SEQUENCE</scope>
    <source>
        <strain evidence="2">KR_2_A2</strain>
    </source>
</reference>
<dbReference type="Gene3D" id="3.40.30.10">
    <property type="entry name" value="Glutaredoxin"/>
    <property type="match status" value="1"/>
</dbReference>
<dbReference type="GO" id="GO:0004364">
    <property type="term" value="F:glutathione transferase activity"/>
    <property type="evidence" value="ECO:0007669"/>
    <property type="project" value="InterPro"/>
</dbReference>
<organism evidence="2 3">
    <name type="scientific">Phytophthora infestans</name>
    <name type="common">Potato late blight agent</name>
    <name type="synonym">Botrytis infestans</name>
    <dbReference type="NCBI Taxonomy" id="4787"/>
    <lineage>
        <taxon>Eukaryota</taxon>
        <taxon>Sar</taxon>
        <taxon>Stramenopiles</taxon>
        <taxon>Oomycota</taxon>
        <taxon>Peronosporomycetes</taxon>
        <taxon>Peronosporales</taxon>
        <taxon>Peronosporaceae</taxon>
        <taxon>Phytophthora</taxon>
    </lineage>
</organism>
<comment type="caution">
    <text evidence="2">The sequence shown here is derived from an EMBL/GenBank/DDBJ whole genome shotgun (WGS) entry which is preliminary data.</text>
</comment>
<protein>
    <submittedName>
        <fullName evidence="2">Glutathione S-transferase C-terminal domain-containing protein</fullName>
    </submittedName>
</protein>
<gene>
    <name evidence="2" type="ORF">GN958_ATG11985</name>
</gene>
<sequence length="272" mass="30271">MLQLNLISRFASKSTKQFKISTFSTFSTMTTSKPAPYDYKIEPSADALFPAEKSRYHLYVSYPCPFACRALAARNLLGLEDVISLSVAHPVAQKTNPTDPNDEHKSWAFVDPAKSPTMVGANGKIYPTNDCVPDTVNHVTFVCDLYEKVDTAPRTFSVPVLWDKKKGTIVSEESTGILRTFDSGFRELVPSDVHLYPEELRAEIDAVNDGIVTEATMSFSKKMFAPTETKAYEALAKLDKMLAKKRFLVGKGVTEADVRLFHTLIRLDTSPD</sequence>
<dbReference type="InterPro" id="IPR036249">
    <property type="entry name" value="Thioredoxin-like_sf"/>
</dbReference>
<dbReference type="SUPFAM" id="SSF47616">
    <property type="entry name" value="GST C-terminal domain-like"/>
    <property type="match status" value="1"/>
</dbReference>
<dbReference type="AlphaFoldDB" id="A0A8S9UDT8"/>
<dbReference type="FunFam" id="3.40.30.10:FF:000296">
    <property type="entry name" value="Glutathione S-transferase"/>
    <property type="match status" value="1"/>
</dbReference>
<dbReference type="InterPro" id="IPR036282">
    <property type="entry name" value="Glutathione-S-Trfase_C_sf"/>
</dbReference>
<dbReference type="Gene3D" id="1.20.1050.10">
    <property type="match status" value="1"/>
</dbReference>
<dbReference type="GO" id="GO:0005737">
    <property type="term" value="C:cytoplasm"/>
    <property type="evidence" value="ECO:0007669"/>
    <property type="project" value="TreeGrafter"/>
</dbReference>
<dbReference type="InterPro" id="IPR016639">
    <property type="entry name" value="GST_Omega/GSH"/>
</dbReference>
<dbReference type="Proteomes" id="UP000704712">
    <property type="component" value="Unassembled WGS sequence"/>
</dbReference>
<proteinExistence type="predicted"/>
<dbReference type="Pfam" id="PF13410">
    <property type="entry name" value="GST_C_2"/>
    <property type="match status" value="1"/>
</dbReference>
<dbReference type="Pfam" id="PF13409">
    <property type="entry name" value="GST_N_2"/>
    <property type="match status" value="1"/>
</dbReference>